<dbReference type="RefSeq" id="WP_406830255.1">
    <property type="nucleotide sequence ID" value="NZ_CP157483.1"/>
</dbReference>
<dbReference type="InterPro" id="IPR009351">
    <property type="entry name" value="AlkZ-like"/>
</dbReference>
<dbReference type="EMBL" id="CP157483">
    <property type="protein sequence ID" value="XBO42836.1"/>
    <property type="molecule type" value="Genomic_DNA"/>
</dbReference>
<keyword evidence="1" id="KW-0238">DNA-binding</keyword>
<organism evidence="1">
    <name type="scientific">Pedococcus sp. KACC 23699</name>
    <dbReference type="NCBI Taxonomy" id="3149228"/>
    <lineage>
        <taxon>Bacteria</taxon>
        <taxon>Bacillati</taxon>
        <taxon>Actinomycetota</taxon>
        <taxon>Actinomycetes</taxon>
        <taxon>Micrococcales</taxon>
        <taxon>Intrasporangiaceae</taxon>
        <taxon>Pedococcus</taxon>
    </lineage>
</organism>
<dbReference type="PANTHER" id="PTHR38479:SF2">
    <property type="entry name" value="WINGED HELIX DNA-BINDING DOMAIN-CONTAINING PROTEIN"/>
    <property type="match status" value="1"/>
</dbReference>
<evidence type="ECO:0000313" key="1">
    <source>
        <dbReference type="EMBL" id="XBO42836.1"/>
    </source>
</evidence>
<sequence>MDPARVLTQRLATQRLSSAPLPKAGDAVRLLTCVQSQERDQAFFSLGLRTRRSTYAAVRRELDDGTFVRTHILRPTWHFVAKEDLRWILALTSPRVLSGMAGRHRQLGLDDPQRLDDGLALLAKLLQDRHFLTRPELGEAFVERGSPITPGEQLGHLLIVAELRGLVCSGPVKGVHHSYALVDEVIPASPGDMDTALGGDPQAAHRELVRRFFAGHGPASVKDFTRWSSLTVAGTRTALAELGDRLEQVDVDGVSHWFDPAVVPRRSPNAPAAYLFPVYDEVVLSYPAVTFPAAPGHPHAGHPDPFWAQVVLDQQNVGVWKRTVKHDAVEVDVRLAPGVDGDGRLAVRAAARRLADFLDKDLELTEGNP</sequence>
<proteinExistence type="predicted"/>
<dbReference type="GO" id="GO:0003677">
    <property type="term" value="F:DNA binding"/>
    <property type="evidence" value="ECO:0007669"/>
    <property type="project" value="UniProtKB-KW"/>
</dbReference>
<accession>A0AAU7JRB1</accession>
<name>A0AAU7JRB1_9MICO</name>
<dbReference type="Pfam" id="PF06224">
    <property type="entry name" value="AlkZ-like"/>
    <property type="match status" value="1"/>
</dbReference>
<dbReference type="AlphaFoldDB" id="A0AAU7JRB1"/>
<gene>
    <name evidence="1" type="ORF">ABEG17_14845</name>
</gene>
<dbReference type="PANTHER" id="PTHR38479">
    <property type="entry name" value="LMO0824 PROTEIN"/>
    <property type="match status" value="1"/>
</dbReference>
<protein>
    <submittedName>
        <fullName evidence="1">Winged helix DNA-binding domain-containing protein</fullName>
    </submittedName>
</protein>
<reference evidence="1" key="1">
    <citation type="submission" date="2024-05" db="EMBL/GenBank/DDBJ databases">
        <authorList>
            <person name="Kim S."/>
            <person name="Heo J."/>
            <person name="Choi H."/>
            <person name="Choi Y."/>
            <person name="Kwon S.-W."/>
            <person name="Kim Y."/>
        </authorList>
    </citation>
    <scope>NUCLEOTIDE SEQUENCE</scope>
    <source>
        <strain evidence="1">KACC 23699</strain>
    </source>
</reference>